<dbReference type="InterPro" id="IPR005064">
    <property type="entry name" value="BUG"/>
</dbReference>
<reference evidence="3 6" key="1">
    <citation type="submission" date="2021-01" db="EMBL/GenBank/DDBJ databases">
        <title>Diatom-associated Roseobacters Show Island Model of Population Structure.</title>
        <authorList>
            <person name="Qu L."/>
            <person name="Feng X."/>
            <person name="Chen Y."/>
            <person name="Li L."/>
            <person name="Wang X."/>
            <person name="Hu Z."/>
            <person name="Wang H."/>
            <person name="Luo H."/>
        </authorList>
    </citation>
    <scope>NUCLEOTIDE SEQUENCE</scope>
    <source>
        <strain evidence="4 6">CC28-63</strain>
        <strain evidence="3">CC28-69</strain>
    </source>
</reference>
<dbReference type="GeneID" id="62641501"/>
<dbReference type="AlphaFoldDB" id="A0A9Q2S4B2"/>
<dbReference type="PROSITE" id="PS51318">
    <property type="entry name" value="TAT"/>
    <property type="match status" value="1"/>
</dbReference>
<evidence type="ECO:0000313" key="3">
    <source>
        <dbReference type="EMBL" id="MBM2411957.1"/>
    </source>
</evidence>
<name>A0A9Q2S4B2_9RHOB</name>
<dbReference type="PIRSF" id="PIRSF017082">
    <property type="entry name" value="YflP"/>
    <property type="match status" value="1"/>
</dbReference>
<feature type="signal peptide" evidence="2">
    <location>
        <begin position="1"/>
        <end position="28"/>
    </location>
</feature>
<dbReference type="Pfam" id="PF03401">
    <property type="entry name" value="TctC"/>
    <property type="match status" value="1"/>
</dbReference>
<sequence length="323" mass="34081">MTTRRHLLALLASVSAVAAIATAPAAQAAWPEKPVRILVSFPPGGSSDLVARLLAEKLSADLGQQFVVENKPGAAGTVAAGALQEADPDGYTFMLSNLTPFSVAPTRFPDTPYDPVADFDHITYVGTVHLGLFGAPSLETADFGAFLERAKADPGSIDYGSSGVGSWGHIIAEQFNRETEAGLFHIPYKGSGPMRLDFRAGVVPVIFDAVPQNLPAVEEGTAIPLAVSSTTRLPTLPDTPTFTELGYDIVAENWLGVSAPAGVPDEIKTTLDAALQKAMTNADVVAQFDTWGLVRAPKTSAEFEAFVAEQFEAWKPLVTAISN</sequence>
<dbReference type="InterPro" id="IPR042100">
    <property type="entry name" value="Bug_dom1"/>
</dbReference>
<dbReference type="Proteomes" id="UP000809440">
    <property type="component" value="Unassembled WGS sequence"/>
</dbReference>
<evidence type="ECO:0000256" key="2">
    <source>
        <dbReference type="SAM" id="SignalP"/>
    </source>
</evidence>
<dbReference type="CDD" id="cd07012">
    <property type="entry name" value="PBP2_Bug_TTT"/>
    <property type="match status" value="1"/>
</dbReference>
<evidence type="ECO:0000313" key="6">
    <source>
        <dbReference type="Proteomes" id="UP000809440"/>
    </source>
</evidence>
<accession>A0A9Q2S4B2</accession>
<organism evidence="3 5">
    <name type="scientific">Marivita cryptomonadis</name>
    <dbReference type="NCBI Taxonomy" id="505252"/>
    <lineage>
        <taxon>Bacteria</taxon>
        <taxon>Pseudomonadati</taxon>
        <taxon>Pseudomonadota</taxon>
        <taxon>Alphaproteobacteria</taxon>
        <taxon>Rhodobacterales</taxon>
        <taxon>Roseobacteraceae</taxon>
        <taxon>Marivita</taxon>
    </lineage>
</organism>
<evidence type="ECO:0000313" key="5">
    <source>
        <dbReference type="Proteomes" id="UP000755667"/>
    </source>
</evidence>
<dbReference type="RefSeq" id="WP_171046167.1">
    <property type="nucleotide sequence ID" value="NZ_JAFBWU010000003.1"/>
</dbReference>
<comment type="caution">
    <text evidence="3">The sequence shown here is derived from an EMBL/GenBank/DDBJ whole genome shotgun (WGS) entry which is preliminary data.</text>
</comment>
<evidence type="ECO:0000256" key="1">
    <source>
        <dbReference type="ARBA" id="ARBA00006987"/>
    </source>
</evidence>
<comment type="similarity">
    <text evidence="1">Belongs to the UPF0065 (bug) family.</text>
</comment>
<dbReference type="Proteomes" id="UP000755667">
    <property type="component" value="Unassembled WGS sequence"/>
</dbReference>
<dbReference type="Gene3D" id="3.40.190.10">
    <property type="entry name" value="Periplasmic binding protein-like II"/>
    <property type="match status" value="1"/>
</dbReference>
<dbReference type="SUPFAM" id="SSF53850">
    <property type="entry name" value="Periplasmic binding protein-like II"/>
    <property type="match status" value="1"/>
</dbReference>
<protein>
    <submittedName>
        <fullName evidence="3">Tripartite tricarboxylate transporter substrate binding protein</fullName>
    </submittedName>
</protein>
<feature type="chain" id="PRO_5040510252" evidence="2">
    <location>
        <begin position="29"/>
        <end position="323"/>
    </location>
</feature>
<dbReference type="PANTHER" id="PTHR42928">
    <property type="entry name" value="TRICARBOXYLATE-BINDING PROTEIN"/>
    <property type="match status" value="1"/>
</dbReference>
<dbReference type="EMBL" id="JAFBXE010000003">
    <property type="protein sequence ID" value="MBM2411957.1"/>
    <property type="molecule type" value="Genomic_DNA"/>
</dbReference>
<evidence type="ECO:0000313" key="4">
    <source>
        <dbReference type="EMBL" id="MBM2416625.1"/>
    </source>
</evidence>
<dbReference type="EMBL" id="JAFBXF010000003">
    <property type="protein sequence ID" value="MBM2416625.1"/>
    <property type="molecule type" value="Genomic_DNA"/>
</dbReference>
<dbReference type="Gene3D" id="3.40.190.150">
    <property type="entry name" value="Bordetella uptake gene, domain 1"/>
    <property type="match status" value="1"/>
</dbReference>
<keyword evidence="2" id="KW-0732">Signal</keyword>
<gene>
    <name evidence="3" type="ORF">JQX41_06580</name>
    <name evidence="4" type="ORF">JQX48_06585</name>
</gene>
<dbReference type="InterPro" id="IPR006311">
    <property type="entry name" value="TAT_signal"/>
</dbReference>
<dbReference type="PANTHER" id="PTHR42928:SF5">
    <property type="entry name" value="BLR1237 PROTEIN"/>
    <property type="match status" value="1"/>
</dbReference>
<keyword evidence="6" id="KW-1185">Reference proteome</keyword>
<proteinExistence type="inferred from homology"/>